<reference evidence="1 2" key="1">
    <citation type="submission" date="2016-10" db="EMBL/GenBank/DDBJ databases">
        <authorList>
            <person name="de Groot N.N."/>
        </authorList>
    </citation>
    <scope>NUCLEOTIDE SEQUENCE [LARGE SCALE GENOMIC DNA]</scope>
    <source>
        <strain evidence="1 2">DSM 19033</strain>
    </source>
</reference>
<dbReference type="Proteomes" id="UP000198850">
    <property type="component" value="Unassembled WGS sequence"/>
</dbReference>
<protein>
    <submittedName>
        <fullName evidence="1">Uncharacterized protein</fullName>
    </submittedName>
</protein>
<name>A0A1H3WZB1_9SPHI</name>
<evidence type="ECO:0000313" key="1">
    <source>
        <dbReference type="EMBL" id="SDZ91598.1"/>
    </source>
</evidence>
<accession>A0A1H3WZB1</accession>
<organism evidence="1 2">
    <name type="scientific">Pedobacter hartonius</name>
    <dbReference type="NCBI Taxonomy" id="425514"/>
    <lineage>
        <taxon>Bacteria</taxon>
        <taxon>Pseudomonadati</taxon>
        <taxon>Bacteroidota</taxon>
        <taxon>Sphingobacteriia</taxon>
        <taxon>Sphingobacteriales</taxon>
        <taxon>Sphingobacteriaceae</taxon>
        <taxon>Pedobacter</taxon>
    </lineage>
</organism>
<keyword evidence="2" id="KW-1185">Reference proteome</keyword>
<gene>
    <name evidence="1" type="ORF">SAMN05443550_101423</name>
</gene>
<evidence type="ECO:0000313" key="2">
    <source>
        <dbReference type="Proteomes" id="UP000198850"/>
    </source>
</evidence>
<sequence length="126" mass="14483">MEDHMLKTRMVRQASFSAIYVWIDQYNEGFESYVKKHILLTLSWACSNEELKIQLDLNNGDVNRVTRQLISGFKQDFKGNISYLEGVFDIETAQKMIQAIALYIKDTVETYAIVFSLSRNGKTSTG</sequence>
<dbReference type="AlphaFoldDB" id="A0A1H3WZB1"/>
<dbReference type="EMBL" id="FNRA01000001">
    <property type="protein sequence ID" value="SDZ91598.1"/>
    <property type="molecule type" value="Genomic_DNA"/>
</dbReference>
<proteinExistence type="predicted"/>